<accession>A0ABW3UX44</accession>
<name>A0ABW3UX44_9BACL</name>
<evidence type="ECO:0000259" key="1">
    <source>
        <dbReference type="Pfam" id="PF13788"/>
    </source>
</evidence>
<sequence length="122" mass="13896">MNIVIDQRGDSKVAVIESSDIVIGDVQDALDLMATVNYTEECHKILLNKVNITEDFFELRTKLAGEILQKYTNYQVKLAVVGDFEGYNSKSLRDFIYECNHGKQFFFVKDNEAGLEALHSVR</sequence>
<evidence type="ECO:0000313" key="2">
    <source>
        <dbReference type="EMBL" id="MFD1225440.1"/>
    </source>
</evidence>
<organism evidence="2 3">
    <name type="scientific">Paenibacillus vulneris</name>
    <dbReference type="NCBI Taxonomy" id="1133364"/>
    <lineage>
        <taxon>Bacteria</taxon>
        <taxon>Bacillati</taxon>
        <taxon>Bacillota</taxon>
        <taxon>Bacilli</taxon>
        <taxon>Bacillales</taxon>
        <taxon>Paenibacillaceae</taxon>
        <taxon>Paenibacillus</taxon>
    </lineage>
</organism>
<proteinExistence type="predicted"/>
<reference evidence="3" key="1">
    <citation type="journal article" date="2019" name="Int. J. Syst. Evol. Microbiol.">
        <title>The Global Catalogue of Microorganisms (GCM) 10K type strain sequencing project: providing services to taxonomists for standard genome sequencing and annotation.</title>
        <authorList>
            <consortium name="The Broad Institute Genomics Platform"/>
            <consortium name="The Broad Institute Genome Sequencing Center for Infectious Disease"/>
            <person name="Wu L."/>
            <person name="Ma J."/>
        </authorList>
    </citation>
    <scope>NUCLEOTIDE SEQUENCE [LARGE SCALE GENOMIC DNA]</scope>
    <source>
        <strain evidence="3">CCUG 53270</strain>
    </source>
</reference>
<dbReference type="Pfam" id="PF13788">
    <property type="entry name" value="DUF4180"/>
    <property type="match status" value="1"/>
</dbReference>
<keyword evidence="3" id="KW-1185">Reference proteome</keyword>
<dbReference type="EMBL" id="JBHTLU010000059">
    <property type="protein sequence ID" value="MFD1225440.1"/>
    <property type="molecule type" value="Genomic_DNA"/>
</dbReference>
<protein>
    <submittedName>
        <fullName evidence="2">DUF4180 domain-containing protein</fullName>
    </submittedName>
</protein>
<comment type="caution">
    <text evidence="2">The sequence shown here is derived from an EMBL/GenBank/DDBJ whole genome shotgun (WGS) entry which is preliminary data.</text>
</comment>
<dbReference type="Proteomes" id="UP001597180">
    <property type="component" value="Unassembled WGS sequence"/>
</dbReference>
<dbReference type="RefSeq" id="WP_345587709.1">
    <property type="nucleotide sequence ID" value="NZ_BAABJG010000013.1"/>
</dbReference>
<feature type="domain" description="DUF4180" evidence="1">
    <location>
        <begin position="10"/>
        <end position="114"/>
    </location>
</feature>
<evidence type="ECO:0000313" key="3">
    <source>
        <dbReference type="Proteomes" id="UP001597180"/>
    </source>
</evidence>
<dbReference type="InterPro" id="IPR025438">
    <property type="entry name" value="DUF4180"/>
</dbReference>
<gene>
    <name evidence="2" type="ORF">ACFQ4B_35725</name>
</gene>